<dbReference type="Proteomes" id="UP000071644">
    <property type="component" value="Unassembled WGS sequence"/>
</dbReference>
<gene>
    <name evidence="1" type="ORF">NS96R_15020</name>
</gene>
<dbReference type="AlphaFoldDB" id="A0AAJ0LII7"/>
<evidence type="ECO:0000313" key="2">
    <source>
        <dbReference type="Proteomes" id="UP000071644"/>
    </source>
</evidence>
<sequence length="60" mass="6545">MLSFLLVIGGGSAKWAEAAPRPFFLWQSLVTGRYICVQGNPGSGWTRFAGPYKNGACRDH</sequence>
<reference evidence="1 2" key="1">
    <citation type="journal article" date="2016" name="Front. Microbiol.">
        <title>Genomic Resource of Rice Seed Associated Bacteria.</title>
        <authorList>
            <person name="Midha S."/>
            <person name="Bansal K."/>
            <person name="Sharma S."/>
            <person name="Kumar N."/>
            <person name="Patil P.P."/>
            <person name="Chaudhry V."/>
            <person name="Patil P.B."/>
        </authorList>
    </citation>
    <scope>NUCLEOTIDE SEQUENCE [LARGE SCALE GENOMIC DNA]</scope>
    <source>
        <strain evidence="1 2">NS96</strain>
    </source>
</reference>
<name>A0AAJ0LII7_9PSED</name>
<evidence type="ECO:0000313" key="1">
    <source>
        <dbReference type="EMBL" id="KTT16777.1"/>
    </source>
</evidence>
<protein>
    <submittedName>
        <fullName evidence="1">Uncharacterized protein</fullName>
    </submittedName>
</protein>
<accession>A0AAJ0LII7</accession>
<comment type="caution">
    <text evidence="1">The sequence shown here is derived from an EMBL/GenBank/DDBJ whole genome shotgun (WGS) entry which is preliminary data.</text>
</comment>
<organism evidence="1 2">
    <name type="scientific">Pseudomonas parafulva</name>
    <dbReference type="NCBI Taxonomy" id="157782"/>
    <lineage>
        <taxon>Bacteria</taxon>
        <taxon>Pseudomonadati</taxon>
        <taxon>Pseudomonadota</taxon>
        <taxon>Gammaproteobacteria</taxon>
        <taxon>Pseudomonadales</taxon>
        <taxon>Pseudomonadaceae</taxon>
        <taxon>Pseudomonas</taxon>
    </lineage>
</organism>
<proteinExistence type="predicted"/>
<dbReference type="EMBL" id="LDSN01000038">
    <property type="protein sequence ID" value="KTT16777.1"/>
    <property type="molecule type" value="Genomic_DNA"/>
</dbReference>